<dbReference type="Pfam" id="PF02518">
    <property type="entry name" value="HATPase_c"/>
    <property type="match status" value="1"/>
</dbReference>
<dbReference type="InterPro" id="IPR003594">
    <property type="entry name" value="HATPase_dom"/>
</dbReference>
<keyword evidence="10" id="KW-1185">Reference proteome</keyword>
<evidence type="ECO:0000313" key="10">
    <source>
        <dbReference type="Proteomes" id="UP000004221"/>
    </source>
</evidence>
<evidence type="ECO:0000256" key="2">
    <source>
        <dbReference type="ARBA" id="ARBA00012438"/>
    </source>
</evidence>
<dbReference type="InterPro" id="IPR003661">
    <property type="entry name" value="HisK_dim/P_dom"/>
</dbReference>
<keyword evidence="3" id="KW-0597">Phosphoprotein</keyword>
<dbReference type="SUPFAM" id="SSF47384">
    <property type="entry name" value="Homodimeric domain of signal transducing histidine kinase"/>
    <property type="match status" value="1"/>
</dbReference>
<dbReference type="CDD" id="cd00082">
    <property type="entry name" value="HisKA"/>
    <property type="match status" value="1"/>
</dbReference>
<evidence type="ECO:0000256" key="1">
    <source>
        <dbReference type="ARBA" id="ARBA00000085"/>
    </source>
</evidence>
<dbReference type="PROSITE" id="PS50109">
    <property type="entry name" value="HIS_KIN"/>
    <property type="match status" value="1"/>
</dbReference>
<dbReference type="Pfam" id="PF00512">
    <property type="entry name" value="HisKA"/>
    <property type="match status" value="1"/>
</dbReference>
<dbReference type="InterPro" id="IPR004358">
    <property type="entry name" value="Sig_transdc_His_kin-like_C"/>
</dbReference>
<evidence type="ECO:0000256" key="5">
    <source>
        <dbReference type="ARBA" id="ARBA00022777"/>
    </source>
</evidence>
<reference evidence="9 10" key="1">
    <citation type="journal article" date="2012" name="ISME J.">
        <title>Nitrification expanded: discovery, physiology and genomics of a nitrite-oxidizing bacterium from the phylum Chloroflexi.</title>
        <authorList>
            <person name="Sorokin D.Y."/>
            <person name="Lucker S."/>
            <person name="Vejmelkova D."/>
            <person name="Kostrikina N.A."/>
            <person name="Kleerebezem R."/>
            <person name="Rijpstra W.I."/>
            <person name="Damste J.S."/>
            <person name="Le Paslier D."/>
            <person name="Muyzer G."/>
            <person name="Wagner M."/>
            <person name="van Loosdrecht M.C."/>
            <person name="Daims H."/>
        </authorList>
    </citation>
    <scope>NUCLEOTIDE SEQUENCE [LARGE SCALE GENOMIC DNA]</scope>
    <source>
        <strain evidence="10">none</strain>
    </source>
</reference>
<dbReference type="InterPro" id="IPR036890">
    <property type="entry name" value="HATPase_C_sf"/>
</dbReference>
<dbReference type="AlphaFoldDB" id="I4EEA2"/>
<evidence type="ECO:0000259" key="8">
    <source>
        <dbReference type="PROSITE" id="PS50109"/>
    </source>
</evidence>
<dbReference type="EMBL" id="CAGS01000086">
    <property type="protein sequence ID" value="CCF83014.1"/>
    <property type="molecule type" value="Genomic_DNA"/>
</dbReference>
<evidence type="ECO:0000313" key="9">
    <source>
        <dbReference type="EMBL" id="CCF83014.1"/>
    </source>
</evidence>
<evidence type="ECO:0000256" key="4">
    <source>
        <dbReference type="ARBA" id="ARBA00022679"/>
    </source>
</evidence>
<dbReference type="Gene3D" id="1.10.1760.20">
    <property type="match status" value="1"/>
</dbReference>
<dbReference type="SUPFAM" id="SSF55874">
    <property type="entry name" value="ATPase domain of HSP90 chaperone/DNA topoisomerase II/histidine kinase"/>
    <property type="match status" value="1"/>
</dbReference>
<feature type="transmembrane region" description="Helical" evidence="7">
    <location>
        <begin position="125"/>
        <end position="144"/>
    </location>
</feature>
<comment type="caution">
    <text evidence="9">The sequence shown here is derived from an EMBL/GenBank/DDBJ whole genome shotgun (WGS) entry which is preliminary data.</text>
</comment>
<dbReference type="PANTHER" id="PTHR43711:SF1">
    <property type="entry name" value="HISTIDINE KINASE 1"/>
    <property type="match status" value="1"/>
</dbReference>
<gene>
    <name evidence="9" type="ORF">NITHO_1760007</name>
</gene>
<keyword evidence="4 9" id="KW-0808">Transferase</keyword>
<dbReference type="Gene3D" id="1.10.287.130">
    <property type="match status" value="1"/>
</dbReference>
<evidence type="ECO:0000256" key="3">
    <source>
        <dbReference type="ARBA" id="ARBA00022553"/>
    </source>
</evidence>
<keyword evidence="7" id="KW-0812">Transmembrane</keyword>
<dbReference type="CDD" id="cd00075">
    <property type="entry name" value="HATPase"/>
    <property type="match status" value="1"/>
</dbReference>
<dbReference type="FunFam" id="3.30.565.10:FF:000006">
    <property type="entry name" value="Sensor histidine kinase WalK"/>
    <property type="match status" value="1"/>
</dbReference>
<dbReference type="InterPro" id="IPR036097">
    <property type="entry name" value="HisK_dim/P_sf"/>
</dbReference>
<accession>I4EEA2</accession>
<dbReference type="GO" id="GO:0000155">
    <property type="term" value="F:phosphorelay sensor kinase activity"/>
    <property type="evidence" value="ECO:0007669"/>
    <property type="project" value="InterPro"/>
</dbReference>
<evidence type="ECO:0000256" key="6">
    <source>
        <dbReference type="ARBA" id="ARBA00023012"/>
    </source>
</evidence>
<organism evidence="9 10">
    <name type="scientific">Nitrolancea hollandica Lb</name>
    <dbReference type="NCBI Taxonomy" id="1129897"/>
    <lineage>
        <taxon>Bacteria</taxon>
        <taxon>Pseudomonadati</taxon>
        <taxon>Thermomicrobiota</taxon>
        <taxon>Thermomicrobia</taxon>
        <taxon>Sphaerobacterales</taxon>
        <taxon>Sphaerobacterineae</taxon>
        <taxon>Sphaerobacteraceae</taxon>
        <taxon>Nitrolancea</taxon>
    </lineage>
</organism>
<name>I4EEA2_9BACT</name>
<dbReference type="SMART" id="SM00387">
    <property type="entry name" value="HATPase_c"/>
    <property type="match status" value="1"/>
</dbReference>
<comment type="catalytic activity">
    <reaction evidence="1">
        <text>ATP + protein L-histidine = ADP + protein N-phospho-L-histidine.</text>
        <dbReference type="EC" id="2.7.13.3"/>
    </reaction>
</comment>
<feature type="domain" description="Histidine kinase" evidence="8">
    <location>
        <begin position="170"/>
        <end position="383"/>
    </location>
</feature>
<sequence length="384" mass="41706">MAAPTDPDGDSERIEPNDYRLARAAVIAHDGPPAVGHSAGLKLDRQQGRLRSITGASLLIALSLLVAFAIDRFLVPPSYVGSALYAIPILFSAHRFSPRAVAGVGLLSISLNLLSAYLGQTPMSGWLFGLLALLLLSYLALMVAKKRQQATQRTREAEEARYQLQQFLGLVSHELAQPLTTIQGYAQLLGRQAERRSQTGQRAPVAIDAAIRQLHRLTDDLHDAAQVGTDHFTIRPSWIDLVVLLRAVVTEQQASTSQHQIILNAPEPVSGTWDQDRLRQLFTNLLANGIKYSPHGGNVCTRVQQSGREVLISVTDRGTGMTPEQCAVLFQPFTRFNQSDAVPGNGLGLYISRAIVEAHGGRIWVESEAGQGTTFSVSLPLANN</sequence>
<dbReference type="Gene3D" id="3.30.565.10">
    <property type="entry name" value="Histidine kinase-like ATPase, C-terminal domain"/>
    <property type="match status" value="1"/>
</dbReference>
<keyword evidence="6" id="KW-0902">Two-component regulatory system</keyword>
<proteinExistence type="predicted"/>
<dbReference type="InterPro" id="IPR050736">
    <property type="entry name" value="Sensor_HK_Regulatory"/>
</dbReference>
<protein>
    <recommendedName>
        <fullName evidence="2">histidine kinase</fullName>
        <ecNumber evidence="2">2.7.13.3</ecNumber>
    </recommendedName>
</protein>
<keyword evidence="7" id="KW-1133">Transmembrane helix</keyword>
<keyword evidence="7" id="KW-0472">Membrane</keyword>
<dbReference type="InterPro" id="IPR005467">
    <property type="entry name" value="His_kinase_dom"/>
</dbReference>
<dbReference type="PRINTS" id="PR00344">
    <property type="entry name" value="BCTRLSENSOR"/>
</dbReference>
<evidence type="ECO:0000256" key="7">
    <source>
        <dbReference type="SAM" id="Phobius"/>
    </source>
</evidence>
<dbReference type="Proteomes" id="UP000004221">
    <property type="component" value="Unassembled WGS sequence"/>
</dbReference>
<keyword evidence="5" id="KW-0418">Kinase</keyword>
<dbReference type="EC" id="2.7.13.3" evidence="2"/>
<feature type="transmembrane region" description="Helical" evidence="7">
    <location>
        <begin position="50"/>
        <end position="70"/>
    </location>
</feature>
<dbReference type="PANTHER" id="PTHR43711">
    <property type="entry name" value="TWO-COMPONENT HISTIDINE KINASE"/>
    <property type="match status" value="1"/>
</dbReference>
<dbReference type="SMART" id="SM00388">
    <property type="entry name" value="HisKA"/>
    <property type="match status" value="1"/>
</dbReference>